<dbReference type="InterPro" id="IPR017900">
    <property type="entry name" value="4Fe4S_Fe_S_CS"/>
</dbReference>
<dbReference type="Pfam" id="PF13183">
    <property type="entry name" value="Fer4_8"/>
    <property type="match status" value="1"/>
</dbReference>
<dbReference type="InterPro" id="IPR017896">
    <property type="entry name" value="4Fe4S_Fe-S-bd"/>
</dbReference>
<comment type="catalytic activity">
    <reaction evidence="6">
        <text>glycolate + A = glyoxylate + AH2</text>
        <dbReference type="Rhea" id="RHEA:21264"/>
        <dbReference type="ChEBI" id="CHEBI:13193"/>
        <dbReference type="ChEBI" id="CHEBI:17499"/>
        <dbReference type="ChEBI" id="CHEBI:29805"/>
        <dbReference type="ChEBI" id="CHEBI:36655"/>
        <dbReference type="EC" id="1.1.99.14"/>
    </reaction>
</comment>
<dbReference type="InterPro" id="IPR012257">
    <property type="entry name" value="Glc_ox_4Fe-4S"/>
</dbReference>
<organism evidence="8 9">
    <name type="scientific">Nitrosomonas supralitoralis</name>
    <dbReference type="NCBI Taxonomy" id="2116706"/>
    <lineage>
        <taxon>Bacteria</taxon>
        <taxon>Pseudomonadati</taxon>
        <taxon>Pseudomonadota</taxon>
        <taxon>Betaproteobacteria</taxon>
        <taxon>Nitrosomonadales</taxon>
        <taxon>Nitrosomonadaceae</taxon>
        <taxon>Nitrosomonas</taxon>
    </lineage>
</organism>
<dbReference type="GO" id="GO:0046872">
    <property type="term" value="F:metal ion binding"/>
    <property type="evidence" value="ECO:0007669"/>
    <property type="project" value="UniProtKB-UniRule"/>
</dbReference>
<evidence type="ECO:0000256" key="5">
    <source>
        <dbReference type="ARBA" id="ARBA00023014"/>
    </source>
</evidence>
<gene>
    <name evidence="8" type="ORF">C7H79_10120</name>
</gene>
<evidence type="ECO:0000256" key="2">
    <source>
        <dbReference type="ARBA" id="ARBA00022723"/>
    </source>
</evidence>
<evidence type="ECO:0000256" key="1">
    <source>
        <dbReference type="ARBA" id="ARBA00022485"/>
    </source>
</evidence>
<keyword evidence="3" id="KW-0677">Repeat</keyword>
<dbReference type="EC" id="1.1.99.14" evidence="6"/>
<keyword evidence="6" id="KW-0813">Transport</keyword>
<protein>
    <recommendedName>
        <fullName evidence="6">Glycolate oxidase iron-sulfur subunit</fullName>
        <ecNumber evidence="6">1.1.99.14</ecNumber>
    </recommendedName>
</protein>
<dbReference type="PROSITE" id="PS51379">
    <property type="entry name" value="4FE4S_FER_2"/>
    <property type="match status" value="2"/>
</dbReference>
<dbReference type="PROSITE" id="PS00198">
    <property type="entry name" value="4FE4S_FER_1"/>
    <property type="match status" value="2"/>
</dbReference>
<evidence type="ECO:0000256" key="4">
    <source>
        <dbReference type="ARBA" id="ARBA00023004"/>
    </source>
</evidence>
<name>A0A2P7NUE0_9PROT</name>
<comment type="cofactor">
    <cofactor evidence="6">
        <name>[4Fe-4S] cluster</name>
        <dbReference type="ChEBI" id="CHEBI:49883"/>
    </cofactor>
    <text evidence="6">Binds 2 [4Fe-4S] clusters.</text>
</comment>
<dbReference type="GO" id="GO:0051539">
    <property type="term" value="F:4 iron, 4 sulfur cluster binding"/>
    <property type="evidence" value="ECO:0007669"/>
    <property type="project" value="UniProtKB-UniRule"/>
</dbReference>
<keyword evidence="2 6" id="KW-0479">Metal-binding</keyword>
<keyword evidence="6" id="KW-0249">Electron transport</keyword>
<keyword evidence="4 6" id="KW-0408">Iron</keyword>
<dbReference type="SUPFAM" id="SSF54862">
    <property type="entry name" value="4Fe-4S ferredoxins"/>
    <property type="match status" value="1"/>
</dbReference>
<dbReference type="AlphaFoldDB" id="A0A2P7NUE0"/>
<comment type="function">
    <text evidence="6">Component of a complex that catalyzes the oxidation of glycolate to glyoxylate.</text>
</comment>
<dbReference type="InterPro" id="IPR009051">
    <property type="entry name" value="Helical_ferredxn"/>
</dbReference>
<proteinExistence type="predicted"/>
<dbReference type="Gene3D" id="1.10.1060.10">
    <property type="entry name" value="Alpha-helical ferredoxin"/>
    <property type="match status" value="1"/>
</dbReference>
<keyword evidence="1 6" id="KW-0004">4Fe-4S</keyword>
<evidence type="ECO:0000256" key="6">
    <source>
        <dbReference type="PIRNR" id="PIRNR000139"/>
    </source>
</evidence>
<sequence>MNLHSISSKDFINHESNQCVSCGLCLPHCPTYRLLKSEADSPRGRINLMNGFVNGRIPLNARLIQHMDRCLTCRACEVVCPNNVAYGDLIDNTRALIAELPKPAELPRKFFVLSLLKRYLLAQPARLDQMRGLFNFVQKKGWLRWMKKSTYLGENEVLRFVAQLPRIKFPYVELIDGKDGESNFWKEIYPAVGKKRGEVGLFLGCVARLTDVATLNSSIYVLNRLGYTVHIPSGQACCGAIYQHDGAIKDAAALSRQNKSAFSRCNIDTIISTASGCGVQLLEFGVTDDRTQVADVSQFLIANGKWEDIKLAALSERILVHEPCSQRNVLRGQAYSYRLIELIPGVQAVPLPGNNQCCGAAGTYFLDQPDIANLLLNDKILALKASGVKFLVTSNIGCAMHFSNRMYEEGMQIEVIHPVTLLARQMGLELK</sequence>
<evidence type="ECO:0000313" key="8">
    <source>
        <dbReference type="EMBL" id="PSJ17086.1"/>
    </source>
</evidence>
<evidence type="ECO:0000256" key="3">
    <source>
        <dbReference type="ARBA" id="ARBA00022737"/>
    </source>
</evidence>
<dbReference type="EMBL" id="PXXU01000028">
    <property type="protein sequence ID" value="PSJ17086.1"/>
    <property type="molecule type" value="Genomic_DNA"/>
</dbReference>
<reference evidence="8 9" key="1">
    <citation type="submission" date="2018-03" db="EMBL/GenBank/DDBJ databases">
        <title>Draft genome of Nitrosomonas supralitoralis APG5.</title>
        <authorList>
            <person name="Urakawa H."/>
            <person name="Lopez J.V."/>
        </authorList>
    </citation>
    <scope>NUCLEOTIDE SEQUENCE [LARGE SCALE GENOMIC DNA]</scope>
    <source>
        <strain evidence="8 9">APG5</strain>
    </source>
</reference>
<accession>A0A2P7NUE0</accession>
<dbReference type="PANTHER" id="PTHR32479">
    <property type="entry name" value="GLYCOLATE OXIDASE IRON-SULFUR SUBUNIT"/>
    <property type="match status" value="1"/>
</dbReference>
<comment type="catalytic activity">
    <reaction evidence="6">
        <text>(R)-lactate + A = pyruvate + AH2</text>
        <dbReference type="Rhea" id="RHEA:15089"/>
        <dbReference type="ChEBI" id="CHEBI:13193"/>
        <dbReference type="ChEBI" id="CHEBI:15361"/>
        <dbReference type="ChEBI" id="CHEBI:16004"/>
        <dbReference type="ChEBI" id="CHEBI:17499"/>
    </reaction>
</comment>
<evidence type="ECO:0000259" key="7">
    <source>
        <dbReference type="PROSITE" id="PS51379"/>
    </source>
</evidence>
<dbReference type="OrthoDB" id="9765258at2"/>
<dbReference type="Pfam" id="PF02754">
    <property type="entry name" value="CCG"/>
    <property type="match status" value="2"/>
</dbReference>
<comment type="caution">
    <text evidence="8">The sequence shown here is derived from an EMBL/GenBank/DDBJ whole genome shotgun (WGS) entry which is preliminary data.</text>
</comment>
<dbReference type="Proteomes" id="UP000241912">
    <property type="component" value="Unassembled WGS sequence"/>
</dbReference>
<dbReference type="GO" id="GO:0019154">
    <property type="term" value="F:glycolate dehydrogenase activity"/>
    <property type="evidence" value="ECO:0007669"/>
    <property type="project" value="UniProtKB-EC"/>
</dbReference>
<feature type="domain" description="4Fe-4S ferredoxin-type" evidence="7">
    <location>
        <begin position="10"/>
        <end position="40"/>
    </location>
</feature>
<keyword evidence="9" id="KW-1185">Reference proteome</keyword>
<evidence type="ECO:0000313" key="9">
    <source>
        <dbReference type="Proteomes" id="UP000241912"/>
    </source>
</evidence>
<dbReference type="PIRSF" id="PIRSF000139">
    <property type="entry name" value="Glc_ox_4Fe-4S"/>
    <property type="match status" value="1"/>
</dbReference>
<dbReference type="PANTHER" id="PTHR32479:SF17">
    <property type="entry name" value="GLYCOLATE OXIDASE IRON-SULFUR SUBUNIT"/>
    <property type="match status" value="1"/>
</dbReference>
<keyword evidence="5 6" id="KW-0411">Iron-sulfur</keyword>
<dbReference type="InterPro" id="IPR004017">
    <property type="entry name" value="Cys_rich_dom"/>
</dbReference>
<feature type="domain" description="4Fe-4S ferredoxin-type" evidence="7">
    <location>
        <begin position="61"/>
        <end position="92"/>
    </location>
</feature>